<dbReference type="EMBL" id="JBCGDC010000192">
    <property type="protein sequence ID" value="MFB6398033.1"/>
    <property type="molecule type" value="Genomic_DNA"/>
</dbReference>
<sequence length="160" mass="16530">MTAHERPYRPAPDAAMLVGAVAALAGYLLPWFKVGPSYLWWYSGWEYATLSTGGGWTLLTIPFLAGAVVASLWAGRSVAAAMTAVTAGVAGMFLALAVVAVSLGAMPERSSSNWVGELPFGPGLPLMALGFGLRFAAVLRGRPLPPLDPPPARPATPPGG</sequence>
<name>A0ABV5D196_9ACTN</name>
<organism evidence="2 3">
    <name type="scientific">Polymorphospora lycopeni</name>
    <dbReference type="NCBI Taxonomy" id="3140240"/>
    <lineage>
        <taxon>Bacteria</taxon>
        <taxon>Bacillati</taxon>
        <taxon>Actinomycetota</taxon>
        <taxon>Actinomycetes</taxon>
        <taxon>Micromonosporales</taxon>
        <taxon>Micromonosporaceae</taxon>
        <taxon>Polymorphospora</taxon>
    </lineage>
</organism>
<accession>A0ABV5D196</accession>
<evidence type="ECO:0000313" key="2">
    <source>
        <dbReference type="EMBL" id="MFB6398033.1"/>
    </source>
</evidence>
<dbReference type="RefSeq" id="WP_375736926.1">
    <property type="nucleotide sequence ID" value="NZ_JBCGDC010000192.1"/>
</dbReference>
<dbReference type="Proteomes" id="UP001582793">
    <property type="component" value="Unassembled WGS sequence"/>
</dbReference>
<protein>
    <submittedName>
        <fullName evidence="2">Uncharacterized protein</fullName>
    </submittedName>
</protein>
<keyword evidence="1" id="KW-0812">Transmembrane</keyword>
<reference evidence="2 3" key="1">
    <citation type="submission" date="2024-04" db="EMBL/GenBank/DDBJ databases">
        <title>Polymorphospora sp. isolated from Baiyangdian Lake in Xiong'an New Area.</title>
        <authorList>
            <person name="Zhang X."/>
            <person name="Liu J."/>
        </authorList>
    </citation>
    <scope>NUCLEOTIDE SEQUENCE [LARGE SCALE GENOMIC DNA]</scope>
    <source>
        <strain evidence="2 3">2-325</strain>
    </source>
</reference>
<evidence type="ECO:0000313" key="3">
    <source>
        <dbReference type="Proteomes" id="UP001582793"/>
    </source>
</evidence>
<keyword evidence="1" id="KW-0472">Membrane</keyword>
<evidence type="ECO:0000256" key="1">
    <source>
        <dbReference type="SAM" id="Phobius"/>
    </source>
</evidence>
<feature type="transmembrane region" description="Helical" evidence="1">
    <location>
        <begin position="14"/>
        <end position="34"/>
    </location>
</feature>
<comment type="caution">
    <text evidence="2">The sequence shown here is derived from an EMBL/GenBank/DDBJ whole genome shotgun (WGS) entry which is preliminary data.</text>
</comment>
<keyword evidence="1" id="KW-1133">Transmembrane helix</keyword>
<feature type="transmembrane region" description="Helical" evidence="1">
    <location>
        <begin position="118"/>
        <end position="137"/>
    </location>
</feature>
<gene>
    <name evidence="2" type="ORF">AAFH96_33900</name>
</gene>
<keyword evidence="3" id="KW-1185">Reference proteome</keyword>
<proteinExistence type="predicted"/>
<feature type="transmembrane region" description="Helical" evidence="1">
    <location>
        <begin position="81"/>
        <end position="106"/>
    </location>
</feature>
<feature type="transmembrane region" description="Helical" evidence="1">
    <location>
        <begin position="54"/>
        <end position="74"/>
    </location>
</feature>